<feature type="compositionally biased region" description="Gly residues" evidence="1">
    <location>
        <begin position="21"/>
        <end position="40"/>
    </location>
</feature>
<evidence type="ECO:0000256" key="1">
    <source>
        <dbReference type="SAM" id="MobiDB-lite"/>
    </source>
</evidence>
<name>A0A4Y2VS44_ARAVE</name>
<evidence type="ECO:0000313" key="2">
    <source>
        <dbReference type="EMBL" id="GBO27481.1"/>
    </source>
</evidence>
<dbReference type="EMBL" id="BGPR01050491">
    <property type="protein sequence ID" value="GBO27481.1"/>
    <property type="molecule type" value="Genomic_DNA"/>
</dbReference>
<feature type="compositionally biased region" description="Basic and acidic residues" evidence="1">
    <location>
        <begin position="1"/>
        <end position="13"/>
    </location>
</feature>
<feature type="region of interest" description="Disordered" evidence="1">
    <location>
        <begin position="1"/>
        <end position="55"/>
    </location>
</feature>
<dbReference type="Proteomes" id="UP000499080">
    <property type="component" value="Unassembled WGS sequence"/>
</dbReference>
<reference evidence="2 3" key="1">
    <citation type="journal article" date="2019" name="Sci. Rep.">
        <title>Orb-weaving spider Araneus ventricosus genome elucidates the spidroin gene catalogue.</title>
        <authorList>
            <person name="Kono N."/>
            <person name="Nakamura H."/>
            <person name="Ohtoshi R."/>
            <person name="Moran D.A.P."/>
            <person name="Shinohara A."/>
            <person name="Yoshida Y."/>
            <person name="Fujiwara M."/>
            <person name="Mori M."/>
            <person name="Tomita M."/>
            <person name="Arakawa K."/>
        </authorList>
    </citation>
    <scope>NUCLEOTIDE SEQUENCE [LARGE SCALE GENOMIC DNA]</scope>
</reference>
<organism evidence="2 3">
    <name type="scientific">Araneus ventricosus</name>
    <name type="common">Orbweaver spider</name>
    <name type="synonym">Epeira ventricosa</name>
    <dbReference type="NCBI Taxonomy" id="182803"/>
    <lineage>
        <taxon>Eukaryota</taxon>
        <taxon>Metazoa</taxon>
        <taxon>Ecdysozoa</taxon>
        <taxon>Arthropoda</taxon>
        <taxon>Chelicerata</taxon>
        <taxon>Arachnida</taxon>
        <taxon>Araneae</taxon>
        <taxon>Araneomorphae</taxon>
        <taxon>Entelegynae</taxon>
        <taxon>Araneoidea</taxon>
        <taxon>Araneidae</taxon>
        <taxon>Araneus</taxon>
    </lineage>
</organism>
<comment type="caution">
    <text evidence="2">The sequence shown here is derived from an EMBL/GenBank/DDBJ whole genome shotgun (WGS) entry which is preliminary data.</text>
</comment>
<accession>A0A4Y2VS44</accession>
<evidence type="ECO:0000313" key="3">
    <source>
        <dbReference type="Proteomes" id="UP000499080"/>
    </source>
</evidence>
<dbReference type="OrthoDB" id="196131at2759"/>
<gene>
    <name evidence="2" type="ORF">AVEN_259525_1</name>
</gene>
<sequence length="81" mass="9055">MSSRDRMGRRGGGDRPSFGSRRGGGSSRGGFTGGSGGRGSLKGKQPGERLRKPRWDMSKLMPFQKNFYHEHPNVQRRSQVY</sequence>
<feature type="compositionally biased region" description="Basic and acidic residues" evidence="1">
    <location>
        <begin position="45"/>
        <end position="55"/>
    </location>
</feature>
<protein>
    <submittedName>
        <fullName evidence="2">Uncharacterized protein</fullName>
    </submittedName>
</protein>
<dbReference type="AlphaFoldDB" id="A0A4Y2VS44"/>
<proteinExistence type="predicted"/>
<keyword evidence="3" id="KW-1185">Reference proteome</keyword>